<dbReference type="AlphaFoldDB" id="A0AAN4Z7T9"/>
<proteinExistence type="predicted"/>
<gene>
    <name evidence="1" type="ORF">PMAYCL1PPCAC_05154</name>
</gene>
<dbReference type="Proteomes" id="UP001328107">
    <property type="component" value="Unassembled WGS sequence"/>
</dbReference>
<evidence type="ECO:0000313" key="1">
    <source>
        <dbReference type="EMBL" id="GMR34959.1"/>
    </source>
</evidence>
<accession>A0AAN4Z7T9</accession>
<feature type="non-terminal residue" evidence="1">
    <location>
        <position position="89"/>
    </location>
</feature>
<name>A0AAN4Z7T9_9BILA</name>
<reference evidence="2" key="1">
    <citation type="submission" date="2022-10" db="EMBL/GenBank/DDBJ databases">
        <title>Genome assembly of Pristionchus species.</title>
        <authorList>
            <person name="Yoshida K."/>
            <person name="Sommer R.J."/>
        </authorList>
    </citation>
    <scope>NUCLEOTIDE SEQUENCE [LARGE SCALE GENOMIC DNA]</scope>
    <source>
        <strain evidence="2">RS5460</strain>
    </source>
</reference>
<comment type="caution">
    <text evidence="1">The sequence shown here is derived from an EMBL/GenBank/DDBJ whole genome shotgun (WGS) entry which is preliminary data.</text>
</comment>
<sequence>YLAFDRYFKDCTLLKGGIQDLDRSRFGELSRVLNDHGIIYERDGGISNENAGFVAALNFNLPETPRNKLAPDFLRELLDLPLYASAYVD</sequence>
<organism evidence="1 2">
    <name type="scientific">Pristionchus mayeri</name>
    <dbReference type="NCBI Taxonomy" id="1317129"/>
    <lineage>
        <taxon>Eukaryota</taxon>
        <taxon>Metazoa</taxon>
        <taxon>Ecdysozoa</taxon>
        <taxon>Nematoda</taxon>
        <taxon>Chromadorea</taxon>
        <taxon>Rhabditida</taxon>
        <taxon>Rhabditina</taxon>
        <taxon>Diplogasteromorpha</taxon>
        <taxon>Diplogasteroidea</taxon>
        <taxon>Neodiplogasteridae</taxon>
        <taxon>Pristionchus</taxon>
    </lineage>
</organism>
<keyword evidence="2" id="KW-1185">Reference proteome</keyword>
<evidence type="ECO:0000313" key="2">
    <source>
        <dbReference type="Proteomes" id="UP001328107"/>
    </source>
</evidence>
<feature type="non-terminal residue" evidence="1">
    <location>
        <position position="1"/>
    </location>
</feature>
<dbReference type="EMBL" id="BTRK01000002">
    <property type="protein sequence ID" value="GMR34959.1"/>
    <property type="molecule type" value="Genomic_DNA"/>
</dbReference>
<protein>
    <submittedName>
        <fullName evidence="1">Uncharacterized protein</fullName>
    </submittedName>
</protein>